<proteinExistence type="predicted"/>
<feature type="region of interest" description="Disordered" evidence="1">
    <location>
        <begin position="16"/>
        <end position="39"/>
    </location>
</feature>
<evidence type="ECO:0000256" key="1">
    <source>
        <dbReference type="SAM" id="MobiDB-lite"/>
    </source>
</evidence>
<feature type="compositionally biased region" description="Basic and acidic residues" evidence="1">
    <location>
        <begin position="16"/>
        <end position="32"/>
    </location>
</feature>
<reference evidence="2 3" key="1">
    <citation type="submission" date="2020-04" db="EMBL/GenBank/DDBJ databases">
        <title>FDA dAtabase for Regulatory Grade micrObial Sequences (FDA-ARGOS): Supporting development and validation of Infectious Disease Dx tests.</title>
        <authorList>
            <person name="Sciortino C."/>
            <person name="Tallon L."/>
            <person name="Sadzewicz L."/>
            <person name="Vavikolanu K."/>
            <person name="Mehta A."/>
            <person name="Aluvathingal J."/>
            <person name="Nadendla S."/>
            <person name="Nandy P."/>
            <person name="Geyer C."/>
            <person name="Yan Y."/>
            <person name="Sichtig H."/>
        </authorList>
    </citation>
    <scope>NUCLEOTIDE SEQUENCE [LARGE SCALE GENOMIC DNA]</scope>
    <source>
        <strain evidence="2 3">FDAARGOS_633</strain>
    </source>
</reference>
<dbReference type="EMBL" id="CP050898">
    <property type="protein sequence ID" value="QIX21323.1"/>
    <property type="molecule type" value="Genomic_DNA"/>
</dbReference>
<organism evidence="2 3">
    <name type="scientific">Agrobacterium pusense</name>
    <dbReference type="NCBI Taxonomy" id="648995"/>
    <lineage>
        <taxon>Bacteria</taxon>
        <taxon>Pseudomonadati</taxon>
        <taxon>Pseudomonadota</taxon>
        <taxon>Alphaproteobacteria</taxon>
        <taxon>Hyphomicrobiales</taxon>
        <taxon>Rhizobiaceae</taxon>
        <taxon>Rhizobium/Agrobacterium group</taxon>
        <taxon>Agrobacterium</taxon>
    </lineage>
</organism>
<sequence>MLCRISTLAECEAHLPDNKQNSDGRKNLKKNLDGNNKSSYHALPKTAFFDGGYIDFEDIISISKKKFKEDFEKPLLQIAPAFVKDVTARFAAYYGRQGQPALSSVD</sequence>
<dbReference type="AlphaFoldDB" id="A0A6H0ZMA6"/>
<evidence type="ECO:0000313" key="3">
    <source>
        <dbReference type="Proteomes" id="UP000500870"/>
    </source>
</evidence>
<protein>
    <submittedName>
        <fullName evidence="2">Uncharacterized protein</fullName>
    </submittedName>
</protein>
<evidence type="ECO:0000313" key="2">
    <source>
        <dbReference type="EMBL" id="QIX21323.1"/>
    </source>
</evidence>
<gene>
    <name evidence="2" type="ORF">FOB41_09325</name>
</gene>
<accession>A0A6H0ZMA6</accession>
<dbReference type="Proteomes" id="UP000500870">
    <property type="component" value="Chromosome 1"/>
</dbReference>
<name>A0A6H0ZMA6_9HYPH</name>